<organism evidence="2 3">
    <name type="scientific">Batillaria attramentaria</name>
    <dbReference type="NCBI Taxonomy" id="370345"/>
    <lineage>
        <taxon>Eukaryota</taxon>
        <taxon>Metazoa</taxon>
        <taxon>Spiralia</taxon>
        <taxon>Lophotrochozoa</taxon>
        <taxon>Mollusca</taxon>
        <taxon>Gastropoda</taxon>
        <taxon>Caenogastropoda</taxon>
        <taxon>Sorbeoconcha</taxon>
        <taxon>Cerithioidea</taxon>
        <taxon>Batillariidae</taxon>
        <taxon>Batillaria</taxon>
    </lineage>
</organism>
<reference evidence="2 3" key="1">
    <citation type="journal article" date="2023" name="Sci. Data">
        <title>Genome assembly of the Korean intertidal mud-creeper Batillaria attramentaria.</title>
        <authorList>
            <person name="Patra A.K."/>
            <person name="Ho P.T."/>
            <person name="Jun S."/>
            <person name="Lee S.J."/>
            <person name="Kim Y."/>
            <person name="Won Y.J."/>
        </authorList>
    </citation>
    <scope>NUCLEOTIDE SEQUENCE [LARGE SCALE GENOMIC DNA]</scope>
    <source>
        <strain evidence="2">Wonlab-2016</strain>
    </source>
</reference>
<comment type="caution">
    <text evidence="2">The sequence shown here is derived from an EMBL/GenBank/DDBJ whole genome shotgun (WGS) entry which is preliminary data.</text>
</comment>
<evidence type="ECO:0000313" key="3">
    <source>
        <dbReference type="Proteomes" id="UP001519460"/>
    </source>
</evidence>
<dbReference type="Proteomes" id="UP001519460">
    <property type="component" value="Unassembled WGS sequence"/>
</dbReference>
<name>A0ABD0M223_9CAEN</name>
<evidence type="ECO:0000313" key="2">
    <source>
        <dbReference type="EMBL" id="KAK7505970.1"/>
    </source>
</evidence>
<keyword evidence="3" id="KW-1185">Reference proteome</keyword>
<gene>
    <name evidence="2" type="ORF">BaRGS_00002692</name>
</gene>
<feature type="region of interest" description="Disordered" evidence="1">
    <location>
        <begin position="45"/>
        <end position="78"/>
    </location>
</feature>
<accession>A0ABD0M223</accession>
<feature type="non-terminal residue" evidence="2">
    <location>
        <position position="78"/>
    </location>
</feature>
<protein>
    <submittedName>
        <fullName evidence="2">Uncharacterized protein</fullName>
    </submittedName>
</protein>
<evidence type="ECO:0000256" key="1">
    <source>
        <dbReference type="SAM" id="MobiDB-lite"/>
    </source>
</evidence>
<dbReference type="AlphaFoldDB" id="A0ABD0M223"/>
<sequence>MVWCTKSLRRSYLDLSRVVTEIRINMHTPRRCHPTRLPLSTCHCTKGGKPQRQGREATGREGSSCWSVTGSQPFISKH</sequence>
<proteinExistence type="predicted"/>
<feature type="compositionally biased region" description="Polar residues" evidence="1">
    <location>
        <begin position="64"/>
        <end position="78"/>
    </location>
</feature>
<dbReference type="EMBL" id="JACVVK020000008">
    <property type="protein sequence ID" value="KAK7505970.1"/>
    <property type="molecule type" value="Genomic_DNA"/>
</dbReference>